<dbReference type="PANTHER" id="PTHR46124:SF4">
    <property type="entry name" value="HYDROLASE TATD"/>
    <property type="match status" value="1"/>
</dbReference>
<dbReference type="GO" id="GO:0016788">
    <property type="term" value="F:hydrolase activity, acting on ester bonds"/>
    <property type="evidence" value="ECO:0007669"/>
    <property type="project" value="InterPro"/>
</dbReference>
<dbReference type="InterPro" id="IPR001130">
    <property type="entry name" value="TatD-like"/>
</dbReference>
<keyword evidence="3" id="KW-0378">Hydrolase</keyword>
<evidence type="ECO:0000256" key="4">
    <source>
        <dbReference type="PIRSR" id="PIRSR005902-1"/>
    </source>
</evidence>
<dbReference type="CDD" id="cd01310">
    <property type="entry name" value="TatD_DNAse"/>
    <property type="match status" value="1"/>
</dbReference>
<evidence type="ECO:0000256" key="1">
    <source>
        <dbReference type="ARBA" id="ARBA00009275"/>
    </source>
</evidence>
<dbReference type="GO" id="GO:0005829">
    <property type="term" value="C:cytosol"/>
    <property type="evidence" value="ECO:0007669"/>
    <property type="project" value="TreeGrafter"/>
</dbReference>
<dbReference type="Gene3D" id="3.20.20.140">
    <property type="entry name" value="Metal-dependent hydrolases"/>
    <property type="match status" value="1"/>
</dbReference>
<feature type="binding site" evidence="4">
    <location>
        <position position="203"/>
    </location>
    <ligand>
        <name>a divalent metal cation</name>
        <dbReference type="ChEBI" id="CHEBI:60240"/>
        <label>1</label>
    </ligand>
</feature>
<keyword evidence="6" id="KW-1185">Reference proteome</keyword>
<evidence type="ECO:0000313" key="6">
    <source>
        <dbReference type="Proteomes" id="UP000252733"/>
    </source>
</evidence>
<feature type="binding site" evidence="4">
    <location>
        <position position="5"/>
    </location>
    <ligand>
        <name>a divalent metal cation</name>
        <dbReference type="ChEBI" id="CHEBI:60240"/>
        <label>1</label>
    </ligand>
</feature>
<reference evidence="5 6" key="1">
    <citation type="submission" date="2018-07" db="EMBL/GenBank/DDBJ databases">
        <title>Freshwater and sediment microbial communities from various areas in North America, analyzing microbe dynamics in response to fracking.</title>
        <authorList>
            <person name="Lamendella R."/>
        </authorList>
    </citation>
    <scope>NUCLEOTIDE SEQUENCE [LARGE SCALE GENOMIC DNA]</scope>
    <source>
        <strain evidence="5 6">160A</strain>
    </source>
</reference>
<dbReference type="PANTHER" id="PTHR46124">
    <property type="entry name" value="D-AMINOACYL-TRNA DEACYLASE"/>
    <property type="match status" value="1"/>
</dbReference>
<evidence type="ECO:0000256" key="3">
    <source>
        <dbReference type="ARBA" id="ARBA00022801"/>
    </source>
</evidence>
<evidence type="ECO:0000256" key="2">
    <source>
        <dbReference type="ARBA" id="ARBA00022723"/>
    </source>
</evidence>
<dbReference type="InterPro" id="IPR032466">
    <property type="entry name" value="Metal_Hydrolase"/>
</dbReference>
<dbReference type="NCBIfam" id="TIGR00010">
    <property type="entry name" value="YchF/TatD family DNA exonuclease"/>
    <property type="match status" value="1"/>
</dbReference>
<proteinExistence type="inferred from homology"/>
<feature type="binding site" evidence="4">
    <location>
        <position position="128"/>
    </location>
    <ligand>
        <name>a divalent metal cation</name>
        <dbReference type="ChEBI" id="CHEBI:60240"/>
        <label>2</label>
    </ligand>
</feature>
<dbReference type="InterPro" id="IPR018228">
    <property type="entry name" value="DNase_TatD-rel_CS"/>
</dbReference>
<sequence length="256" mass="29654">MIDTHSHIYLPEFDQDRHEVVEKARLAGVEKILMPNIDGQSVRPMLAVEEMYPDYCYSMMGLHPTSVKGDYEEQLSNVQYWLGQRDFIAIGEIGIDLYWDKTWEREQRVVFRKQAEWAKEKGIPIVIHVREAFEAVFQELDKVCDDRLKGVFHSFSGNKEHLHKALEYPGFMLGINGIVTFKNAKLDEVLKGAPADRIMTETDAPYLAPVPYRGKRNQPAYMKNTLEKMAEVYGITPDEMDRITTRNARQLFAIDH</sequence>
<dbReference type="FunFam" id="3.20.20.140:FF:000005">
    <property type="entry name" value="TatD family hydrolase"/>
    <property type="match status" value="1"/>
</dbReference>
<dbReference type="PROSITE" id="PS01090">
    <property type="entry name" value="TATD_2"/>
    <property type="match status" value="1"/>
</dbReference>
<comment type="caution">
    <text evidence="5">The sequence shown here is derived from an EMBL/GenBank/DDBJ whole genome shotgun (WGS) entry which is preliminary data.</text>
</comment>
<dbReference type="Proteomes" id="UP000252733">
    <property type="component" value="Unassembled WGS sequence"/>
</dbReference>
<gene>
    <name evidence="5" type="ORF">DFO77_11413</name>
</gene>
<dbReference type="SUPFAM" id="SSF51556">
    <property type="entry name" value="Metallo-dependent hydrolases"/>
    <property type="match status" value="1"/>
</dbReference>
<dbReference type="OrthoDB" id="9810005at2"/>
<dbReference type="RefSeq" id="WP_106153871.1">
    <property type="nucleotide sequence ID" value="NZ_PVTS01000013.1"/>
</dbReference>
<dbReference type="InterPro" id="IPR015991">
    <property type="entry name" value="TatD/YcfH-like"/>
</dbReference>
<feature type="binding site" evidence="4">
    <location>
        <position position="7"/>
    </location>
    <ligand>
        <name>a divalent metal cation</name>
        <dbReference type="ChEBI" id="CHEBI:60240"/>
        <label>1</label>
    </ligand>
</feature>
<dbReference type="STRING" id="1168289.GCA_000259075_02850"/>
<organism evidence="5 6">
    <name type="scientific">Marinilabilia salmonicolor</name>
    <dbReference type="NCBI Taxonomy" id="989"/>
    <lineage>
        <taxon>Bacteria</taxon>
        <taxon>Pseudomonadati</taxon>
        <taxon>Bacteroidota</taxon>
        <taxon>Bacteroidia</taxon>
        <taxon>Marinilabiliales</taxon>
        <taxon>Marinilabiliaceae</taxon>
        <taxon>Marinilabilia</taxon>
    </lineage>
</organism>
<name>A0A2T0XDM4_9BACT</name>
<accession>A0A2T0XDM4</accession>
<keyword evidence="2 4" id="KW-0479">Metal-binding</keyword>
<protein>
    <submittedName>
        <fullName evidence="5">TatD DNase family protein</fullName>
    </submittedName>
</protein>
<dbReference type="GO" id="GO:0046872">
    <property type="term" value="F:metal ion binding"/>
    <property type="evidence" value="ECO:0007669"/>
    <property type="project" value="UniProtKB-KW"/>
</dbReference>
<evidence type="ECO:0000313" key="5">
    <source>
        <dbReference type="EMBL" id="RCW32687.1"/>
    </source>
</evidence>
<dbReference type="GO" id="GO:0004536">
    <property type="term" value="F:DNA nuclease activity"/>
    <property type="evidence" value="ECO:0007669"/>
    <property type="project" value="InterPro"/>
</dbReference>
<comment type="similarity">
    <text evidence="1">Belongs to the metallo-dependent hydrolases superfamily. TatD-type hydrolase family.</text>
</comment>
<feature type="binding site" evidence="4">
    <location>
        <position position="153"/>
    </location>
    <ligand>
        <name>a divalent metal cation</name>
        <dbReference type="ChEBI" id="CHEBI:60240"/>
        <label>2</label>
    </ligand>
</feature>
<feature type="binding site" evidence="4">
    <location>
        <position position="92"/>
    </location>
    <ligand>
        <name>a divalent metal cation</name>
        <dbReference type="ChEBI" id="CHEBI:60240"/>
        <label>1</label>
    </ligand>
</feature>
<dbReference type="AlphaFoldDB" id="A0A2T0XDM4"/>
<dbReference type="EMBL" id="QPIZ01000014">
    <property type="protein sequence ID" value="RCW32687.1"/>
    <property type="molecule type" value="Genomic_DNA"/>
</dbReference>
<dbReference type="Pfam" id="PF01026">
    <property type="entry name" value="TatD_DNase"/>
    <property type="match status" value="1"/>
</dbReference>
<dbReference type="PIRSF" id="PIRSF005902">
    <property type="entry name" value="DNase_TatD"/>
    <property type="match status" value="1"/>
</dbReference>